<dbReference type="RefSeq" id="WP_124328669.1">
    <property type="nucleotide sequence ID" value="NZ_BEXT01000001.1"/>
</dbReference>
<comment type="caution">
    <text evidence="4">The sequence shown here is derived from an EMBL/GenBank/DDBJ whole genome shotgun (WGS) entry which is preliminary data.</text>
</comment>
<evidence type="ECO:0000313" key="4">
    <source>
        <dbReference type="EMBL" id="GBC61368.1"/>
    </source>
</evidence>
<keyword evidence="2" id="KW-1133">Transmembrane helix</keyword>
<evidence type="ECO:0000313" key="5">
    <source>
        <dbReference type="Proteomes" id="UP000288096"/>
    </source>
</evidence>
<dbReference type="PANTHER" id="PTHR42852:SF17">
    <property type="entry name" value="THIOREDOXIN-LIKE PROTEIN HI_1115"/>
    <property type="match status" value="1"/>
</dbReference>
<keyword evidence="2" id="KW-0812">Transmembrane</keyword>
<dbReference type="EMBL" id="BEXT01000001">
    <property type="protein sequence ID" value="GBC61368.1"/>
    <property type="molecule type" value="Genomic_DNA"/>
</dbReference>
<keyword evidence="5" id="KW-1185">Reference proteome</keyword>
<dbReference type="AlphaFoldDB" id="A0A401FWM1"/>
<accession>A0A401FWM1</accession>
<dbReference type="InterPro" id="IPR013766">
    <property type="entry name" value="Thioredoxin_domain"/>
</dbReference>
<evidence type="ECO:0000259" key="3">
    <source>
        <dbReference type="PROSITE" id="PS51352"/>
    </source>
</evidence>
<dbReference type="Gene3D" id="3.40.30.10">
    <property type="entry name" value="Glutaredoxin"/>
    <property type="match status" value="1"/>
</dbReference>
<dbReference type="OrthoDB" id="9813820at2"/>
<reference evidence="5" key="2">
    <citation type="submission" date="2019-01" db="EMBL/GenBank/DDBJ databases">
        <title>Genome sequence of Desulfonema ishimotonii strain Tokyo 01.</title>
        <authorList>
            <person name="Fukui M."/>
        </authorList>
    </citation>
    <scope>NUCLEOTIDE SEQUENCE [LARGE SCALE GENOMIC DNA]</scope>
    <source>
        <strain evidence="5">Tokyo 01</strain>
    </source>
</reference>
<dbReference type="GO" id="GO:0016491">
    <property type="term" value="F:oxidoreductase activity"/>
    <property type="evidence" value="ECO:0007669"/>
    <property type="project" value="InterPro"/>
</dbReference>
<dbReference type="PANTHER" id="PTHR42852">
    <property type="entry name" value="THIOL:DISULFIDE INTERCHANGE PROTEIN DSBE"/>
    <property type="match status" value="1"/>
</dbReference>
<dbReference type="InterPro" id="IPR036249">
    <property type="entry name" value="Thioredoxin-like_sf"/>
</dbReference>
<feature type="transmembrane region" description="Helical" evidence="2">
    <location>
        <begin position="12"/>
        <end position="37"/>
    </location>
</feature>
<gene>
    <name evidence="4" type="ORF">DENIS_2328</name>
</gene>
<dbReference type="PROSITE" id="PS00194">
    <property type="entry name" value="THIOREDOXIN_1"/>
    <property type="match status" value="1"/>
</dbReference>
<dbReference type="SUPFAM" id="SSF52833">
    <property type="entry name" value="Thioredoxin-like"/>
    <property type="match status" value="1"/>
</dbReference>
<evidence type="ECO:0000256" key="1">
    <source>
        <dbReference type="ARBA" id="ARBA00023284"/>
    </source>
</evidence>
<reference evidence="5" key="1">
    <citation type="submission" date="2017-11" db="EMBL/GenBank/DDBJ databases">
        <authorList>
            <person name="Watanabe M."/>
            <person name="Kojima H."/>
        </authorList>
    </citation>
    <scope>NUCLEOTIDE SEQUENCE [LARGE SCALE GENOMIC DNA]</scope>
    <source>
        <strain evidence="5">Tokyo 01</strain>
    </source>
</reference>
<dbReference type="InterPro" id="IPR050553">
    <property type="entry name" value="Thioredoxin_ResA/DsbE_sf"/>
</dbReference>
<dbReference type="Proteomes" id="UP000288096">
    <property type="component" value="Unassembled WGS sequence"/>
</dbReference>
<keyword evidence="1" id="KW-0676">Redox-active center</keyword>
<evidence type="ECO:0000256" key="2">
    <source>
        <dbReference type="SAM" id="Phobius"/>
    </source>
</evidence>
<organism evidence="4 5">
    <name type="scientific">Desulfonema ishimotonii</name>
    <dbReference type="NCBI Taxonomy" id="45657"/>
    <lineage>
        <taxon>Bacteria</taxon>
        <taxon>Pseudomonadati</taxon>
        <taxon>Thermodesulfobacteriota</taxon>
        <taxon>Desulfobacteria</taxon>
        <taxon>Desulfobacterales</taxon>
        <taxon>Desulfococcaceae</taxon>
        <taxon>Desulfonema</taxon>
    </lineage>
</organism>
<protein>
    <submittedName>
        <fullName evidence="4">TlpA family protein disulfide reductase</fullName>
    </submittedName>
</protein>
<dbReference type="InterPro" id="IPR017937">
    <property type="entry name" value="Thioredoxin_CS"/>
</dbReference>
<name>A0A401FWM1_9BACT</name>
<dbReference type="PROSITE" id="PS51352">
    <property type="entry name" value="THIOREDOXIN_2"/>
    <property type="match status" value="1"/>
</dbReference>
<dbReference type="Pfam" id="PF00578">
    <property type="entry name" value="AhpC-TSA"/>
    <property type="match status" value="1"/>
</dbReference>
<dbReference type="GO" id="GO:0016209">
    <property type="term" value="F:antioxidant activity"/>
    <property type="evidence" value="ECO:0007669"/>
    <property type="project" value="InterPro"/>
</dbReference>
<proteinExistence type="predicted"/>
<sequence>MLSQKMKTWFNKFFVAGVVSGIFLTVTVVLISGYLFFTFPAGRENIELEIPDFSAAPPAFEPFAYTGTLRTADGKSLRLSDLRDKVVFLNFWATWCPPCKAEMPSIQGLYNTFSGKEEVAFILVSNEGEQVLRQFLRENRYDFPVCIATETLPAAFNVQSIPATFIIDRNGEVVFHHVGAAKWDDDACLSFIRSLI</sequence>
<dbReference type="CDD" id="cd02966">
    <property type="entry name" value="TlpA_like_family"/>
    <property type="match status" value="1"/>
</dbReference>
<keyword evidence="2" id="KW-0472">Membrane</keyword>
<feature type="domain" description="Thioredoxin" evidence="3">
    <location>
        <begin position="44"/>
        <end position="196"/>
    </location>
</feature>
<dbReference type="InterPro" id="IPR000866">
    <property type="entry name" value="AhpC/TSA"/>
</dbReference>